<dbReference type="EMBL" id="KZ452022">
    <property type="protein sequence ID" value="PKA50619.1"/>
    <property type="molecule type" value="Genomic_DNA"/>
</dbReference>
<dbReference type="AlphaFoldDB" id="A0A2I0A4Z7"/>
<protein>
    <submittedName>
        <fullName evidence="2">Uncharacterized protein</fullName>
    </submittedName>
</protein>
<name>A0A2I0A4Z7_9ASPA</name>
<keyword evidence="3" id="KW-1185">Reference proteome</keyword>
<proteinExistence type="predicted"/>
<dbReference type="OrthoDB" id="755797at2759"/>
<evidence type="ECO:0000313" key="2">
    <source>
        <dbReference type="EMBL" id="PKA50619.1"/>
    </source>
</evidence>
<evidence type="ECO:0000313" key="3">
    <source>
        <dbReference type="Proteomes" id="UP000236161"/>
    </source>
</evidence>
<sequence length="181" mass="20288">MESESSAGKLPAVRHRHHLVFPDLEPLEPPPLFTPPAVDTPPFRRGPMYSAYSELRDWKIRMRKTGLSPSSPIPSPAKKADRFIAFRKENRKPPLTPPLPLRQKLEMKKVGSLSAGERPEKRLFSARRSFSGLTELKEICSTASGFSEKSREGRGESKVVLRKSVSGFHPSALMRSPGWKS</sequence>
<reference evidence="2 3" key="1">
    <citation type="journal article" date="2017" name="Nature">
        <title>The Apostasia genome and the evolution of orchids.</title>
        <authorList>
            <person name="Zhang G.Q."/>
            <person name="Liu K.W."/>
            <person name="Li Z."/>
            <person name="Lohaus R."/>
            <person name="Hsiao Y.Y."/>
            <person name="Niu S.C."/>
            <person name="Wang J.Y."/>
            <person name="Lin Y.C."/>
            <person name="Xu Q."/>
            <person name="Chen L.J."/>
            <person name="Yoshida K."/>
            <person name="Fujiwara S."/>
            <person name="Wang Z.W."/>
            <person name="Zhang Y.Q."/>
            <person name="Mitsuda N."/>
            <person name="Wang M."/>
            <person name="Liu G.H."/>
            <person name="Pecoraro L."/>
            <person name="Huang H.X."/>
            <person name="Xiao X.J."/>
            <person name="Lin M."/>
            <person name="Wu X.Y."/>
            <person name="Wu W.L."/>
            <person name="Chen Y.Y."/>
            <person name="Chang S.B."/>
            <person name="Sakamoto S."/>
            <person name="Ohme-Takagi M."/>
            <person name="Yagi M."/>
            <person name="Zeng S.J."/>
            <person name="Shen C.Y."/>
            <person name="Yeh C.M."/>
            <person name="Luo Y.B."/>
            <person name="Tsai W.C."/>
            <person name="Van de Peer Y."/>
            <person name="Liu Z.J."/>
        </authorList>
    </citation>
    <scope>NUCLEOTIDE SEQUENCE [LARGE SCALE GENOMIC DNA]</scope>
    <source>
        <strain evidence="3">cv. Shenzhen</strain>
        <tissue evidence="2">Stem</tissue>
    </source>
</reference>
<accession>A0A2I0A4Z7</accession>
<organism evidence="2 3">
    <name type="scientific">Apostasia shenzhenica</name>
    <dbReference type="NCBI Taxonomy" id="1088818"/>
    <lineage>
        <taxon>Eukaryota</taxon>
        <taxon>Viridiplantae</taxon>
        <taxon>Streptophyta</taxon>
        <taxon>Embryophyta</taxon>
        <taxon>Tracheophyta</taxon>
        <taxon>Spermatophyta</taxon>
        <taxon>Magnoliopsida</taxon>
        <taxon>Liliopsida</taxon>
        <taxon>Asparagales</taxon>
        <taxon>Orchidaceae</taxon>
        <taxon>Apostasioideae</taxon>
        <taxon>Apostasia</taxon>
    </lineage>
</organism>
<gene>
    <name evidence="2" type="ORF">AXF42_Ash017958</name>
</gene>
<feature type="region of interest" description="Disordered" evidence="1">
    <location>
        <begin position="24"/>
        <end position="46"/>
    </location>
</feature>
<evidence type="ECO:0000256" key="1">
    <source>
        <dbReference type="SAM" id="MobiDB-lite"/>
    </source>
</evidence>
<dbReference type="PANTHER" id="PTHR37708:SF2">
    <property type="entry name" value="HOMEOBOX HOX-B3-LIKE PROTEIN"/>
    <property type="match status" value="1"/>
</dbReference>
<dbReference type="Proteomes" id="UP000236161">
    <property type="component" value="Unassembled WGS sequence"/>
</dbReference>
<dbReference type="PANTHER" id="PTHR37708">
    <property type="entry name" value="HOMEOBOX HOX-B3-LIKE PROTEIN"/>
    <property type="match status" value="1"/>
</dbReference>